<dbReference type="AlphaFoldDB" id="A0A2K9NUE9"/>
<dbReference type="RefSeq" id="WP_102244447.1">
    <property type="nucleotide sequence ID" value="NZ_CP030035.1"/>
</dbReference>
<dbReference type="Proteomes" id="UP000235584">
    <property type="component" value="Chromosome"/>
</dbReference>
<dbReference type="KEGG" id="bsto:C0V70_13800"/>
<organism evidence="1 2">
    <name type="scientific">Bacteriovorax stolpii</name>
    <name type="common">Bdellovibrio stolpii</name>
    <dbReference type="NCBI Taxonomy" id="960"/>
    <lineage>
        <taxon>Bacteria</taxon>
        <taxon>Pseudomonadati</taxon>
        <taxon>Bdellovibrionota</taxon>
        <taxon>Bacteriovoracia</taxon>
        <taxon>Bacteriovoracales</taxon>
        <taxon>Bacteriovoracaceae</taxon>
        <taxon>Bacteriovorax</taxon>
    </lineage>
</organism>
<reference evidence="1 2" key="1">
    <citation type="submission" date="2018-01" db="EMBL/GenBank/DDBJ databases">
        <title>Complete genome sequence of Bacteriovorax stolpii DSM12778.</title>
        <authorList>
            <person name="Tang B."/>
            <person name="Chang J."/>
        </authorList>
    </citation>
    <scope>NUCLEOTIDE SEQUENCE [LARGE SCALE GENOMIC DNA]</scope>
    <source>
        <strain evidence="1 2">DSM 12778</strain>
    </source>
</reference>
<evidence type="ECO:0000313" key="1">
    <source>
        <dbReference type="EMBL" id="AUN99156.1"/>
    </source>
</evidence>
<keyword evidence="2" id="KW-1185">Reference proteome</keyword>
<dbReference type="EMBL" id="CP025704">
    <property type="protein sequence ID" value="AUN99156.1"/>
    <property type="molecule type" value="Genomic_DNA"/>
</dbReference>
<protein>
    <submittedName>
        <fullName evidence="1">Uncharacterized protein</fullName>
    </submittedName>
</protein>
<accession>A0A2K9NUE9</accession>
<name>A0A2K9NUE9_BACTC</name>
<evidence type="ECO:0000313" key="2">
    <source>
        <dbReference type="Proteomes" id="UP000235584"/>
    </source>
</evidence>
<proteinExistence type="predicted"/>
<sequence>MNTIAVMLGTGLIKKEKKMKISTKSKRERTSRRSRRDVSVEMFLREILGTRLIQLEKKF</sequence>
<gene>
    <name evidence="1" type="ORF">C0V70_13800</name>
</gene>